<sequence>MIVFDLKCDRNHVFEAWFRDNATFEAQCKGREIECPVCGETKVEKAPMAPNIAVSNEANRAGSDKALEDTATAAKFLSTCRKIREEVEKNSDYVGPQFAEEARRIHYGEADKRSIYGEASDRDARELHEEGVPIAAIPWVPRTDS</sequence>
<name>A0A382I5S9_9ZZZZ</name>
<proteinExistence type="predicted"/>
<protein>
    <submittedName>
        <fullName evidence="1">Uncharacterized protein</fullName>
    </submittedName>
</protein>
<reference evidence="1" key="1">
    <citation type="submission" date="2018-05" db="EMBL/GenBank/DDBJ databases">
        <authorList>
            <person name="Lanie J.A."/>
            <person name="Ng W.-L."/>
            <person name="Kazmierczak K.M."/>
            <person name="Andrzejewski T.M."/>
            <person name="Davidsen T.M."/>
            <person name="Wayne K.J."/>
            <person name="Tettelin H."/>
            <person name="Glass J.I."/>
            <person name="Rusch D."/>
            <person name="Podicherti R."/>
            <person name="Tsui H.-C.T."/>
            <person name="Winkler M.E."/>
        </authorList>
    </citation>
    <scope>NUCLEOTIDE SEQUENCE</scope>
</reference>
<accession>A0A382I5S9</accession>
<dbReference type="EMBL" id="UINC01065342">
    <property type="protein sequence ID" value="SVB94898.1"/>
    <property type="molecule type" value="Genomic_DNA"/>
</dbReference>
<dbReference type="AlphaFoldDB" id="A0A382I5S9"/>
<dbReference type="Pfam" id="PF06676">
    <property type="entry name" value="DUF1178"/>
    <property type="match status" value="1"/>
</dbReference>
<gene>
    <name evidence="1" type="ORF">METZ01_LOCUS247752</name>
</gene>
<dbReference type="PIRSF" id="PIRSF032131">
    <property type="entry name" value="UCP032131"/>
    <property type="match status" value="1"/>
</dbReference>
<evidence type="ECO:0000313" key="1">
    <source>
        <dbReference type="EMBL" id="SVB94898.1"/>
    </source>
</evidence>
<dbReference type="InterPro" id="IPR009562">
    <property type="entry name" value="DUF1178"/>
</dbReference>
<organism evidence="1">
    <name type="scientific">marine metagenome</name>
    <dbReference type="NCBI Taxonomy" id="408172"/>
    <lineage>
        <taxon>unclassified sequences</taxon>
        <taxon>metagenomes</taxon>
        <taxon>ecological metagenomes</taxon>
    </lineage>
</organism>